<keyword evidence="2" id="KW-1185">Reference proteome</keyword>
<dbReference type="EnsemblMetazoa" id="AAEL009058-RA">
    <property type="protein sequence ID" value="AAEL009058-PA"/>
    <property type="gene ID" value="AAEL009058"/>
</dbReference>
<accession>A0A1S4FL85</accession>
<dbReference type="AlphaFoldDB" id="A0A1S4FL85"/>
<dbReference type="VEuPathDB" id="VectorBase:AAEL009058"/>
<dbReference type="InParanoid" id="A0A1S4FL85"/>
<evidence type="ECO:0000313" key="2">
    <source>
        <dbReference type="Proteomes" id="UP000008820"/>
    </source>
</evidence>
<proteinExistence type="predicted"/>
<reference evidence="1" key="2">
    <citation type="submission" date="2020-05" db="UniProtKB">
        <authorList>
            <consortium name="EnsemblMetazoa"/>
        </authorList>
    </citation>
    <scope>IDENTIFICATION</scope>
    <source>
        <strain evidence="1">LVP_AGWG</strain>
    </source>
</reference>
<reference evidence="1 2" key="1">
    <citation type="submission" date="2017-06" db="EMBL/GenBank/DDBJ databases">
        <title>Aedes aegypti genome working group (AGWG) sequencing and assembly.</title>
        <authorList>
            <consortium name="Aedes aegypti Genome Working Group (AGWG)"/>
            <person name="Matthews B.J."/>
        </authorList>
    </citation>
    <scope>NUCLEOTIDE SEQUENCE [LARGE SCALE GENOMIC DNA]</scope>
    <source>
        <strain evidence="1 2">LVP_AGWG</strain>
    </source>
</reference>
<dbReference type="GO" id="GO:0000724">
    <property type="term" value="P:double-strand break repair via homologous recombination"/>
    <property type="evidence" value="ECO:0007669"/>
    <property type="project" value="TreeGrafter"/>
</dbReference>
<dbReference type="OrthoDB" id="67296at2759"/>
<evidence type="ECO:0000313" key="1">
    <source>
        <dbReference type="EnsemblMetazoa" id="AAEL009058-PA"/>
    </source>
</evidence>
<organism evidence="1 2">
    <name type="scientific">Aedes aegypti</name>
    <name type="common">Yellowfever mosquito</name>
    <name type="synonym">Culex aegypti</name>
    <dbReference type="NCBI Taxonomy" id="7159"/>
    <lineage>
        <taxon>Eukaryota</taxon>
        <taxon>Metazoa</taxon>
        <taxon>Ecdysozoa</taxon>
        <taxon>Arthropoda</taxon>
        <taxon>Hexapoda</taxon>
        <taxon>Insecta</taxon>
        <taxon>Pterygota</taxon>
        <taxon>Neoptera</taxon>
        <taxon>Endopterygota</taxon>
        <taxon>Diptera</taxon>
        <taxon>Nematocera</taxon>
        <taxon>Culicoidea</taxon>
        <taxon>Culicidae</taxon>
        <taxon>Culicinae</taxon>
        <taxon>Aedini</taxon>
        <taxon>Aedes</taxon>
        <taxon>Stegomyia</taxon>
    </lineage>
</organism>
<dbReference type="Proteomes" id="UP000008820">
    <property type="component" value="Chromosome 2"/>
</dbReference>
<dbReference type="GO" id="GO:0097196">
    <property type="term" value="C:Shu complex"/>
    <property type="evidence" value="ECO:0007669"/>
    <property type="project" value="TreeGrafter"/>
</dbReference>
<dbReference type="PANTHER" id="PTHR28653:SF1">
    <property type="entry name" value="ATPASE SWSAP1"/>
    <property type="match status" value="1"/>
</dbReference>
<dbReference type="GO" id="GO:0003697">
    <property type="term" value="F:single-stranded DNA binding"/>
    <property type="evidence" value="ECO:0007669"/>
    <property type="project" value="TreeGrafter"/>
</dbReference>
<gene>
    <name evidence="1" type="primary">5571430</name>
</gene>
<sequence length="190" mass="21542">MANDIIQNTRSNNLMIIEDERNQKRLQHILFETAVRYATGNKHVIFVTEKPIDSVPSEVLSNYSSIYKKIIFVYSKSAEAILLKLNDIKAWNFTPSLVIVESIQNLLRKPGSSGEDLNFSYSVFLSSVLDSVCYYSRKQGDRSQCIITMARDVIETGHLIVEPFFQQQNVIPGRSINTCSDVLDALRECG</sequence>
<name>A0A1S4FL85_AEDAE</name>
<dbReference type="PANTHER" id="PTHR28653">
    <property type="match status" value="1"/>
</dbReference>
<protein>
    <submittedName>
        <fullName evidence="1">Uncharacterized protein</fullName>
    </submittedName>
</protein>